<evidence type="ECO:0000256" key="2">
    <source>
        <dbReference type="ARBA" id="ARBA00010574"/>
    </source>
</evidence>
<dbReference type="Proteomes" id="UP000747542">
    <property type="component" value="Unassembled WGS sequence"/>
</dbReference>
<feature type="compositionally biased region" description="Basic and acidic residues" evidence="7">
    <location>
        <begin position="117"/>
        <end position="131"/>
    </location>
</feature>
<dbReference type="FunFam" id="3.30.460.10:FF:000018">
    <property type="entry name" value="Mitochondrial assembly of ribosomal large subunit 1"/>
    <property type="match status" value="1"/>
</dbReference>
<reference evidence="8" key="1">
    <citation type="journal article" date="2021" name="Sci. Adv.">
        <title>The American lobster genome reveals insights on longevity, neural, and immune adaptations.</title>
        <authorList>
            <person name="Polinski J.M."/>
            <person name="Zimin A.V."/>
            <person name="Clark K.F."/>
            <person name="Kohn A.B."/>
            <person name="Sadowski N."/>
            <person name="Timp W."/>
            <person name="Ptitsyn A."/>
            <person name="Khanna P."/>
            <person name="Romanova D.Y."/>
            <person name="Williams P."/>
            <person name="Greenwood S.J."/>
            <person name="Moroz L.L."/>
            <person name="Walt D.R."/>
            <person name="Bodnar A.G."/>
        </authorList>
    </citation>
    <scope>NUCLEOTIDE SEQUENCE</scope>
    <source>
        <strain evidence="8">GMGI-L3</strain>
    </source>
</reference>
<evidence type="ECO:0000256" key="7">
    <source>
        <dbReference type="SAM" id="MobiDB-lite"/>
    </source>
</evidence>
<keyword evidence="6" id="KW-0175">Coiled coil</keyword>
<sequence>MLRLLSLRICELCTKTSPRLTINRCTSTTILGHLQRLDAVVPSQCDLSLQFLREYSNCRLSTYCVTRNSDKNDDVNYSQDPEVRDWLREMQNDFSKEHKNIEDKDVMNEKQIEAIEYKENQKKSGSKEQMTKTHPTTQDDDGAVEAEGLLQARPPNNTWAHNISQKYKKFDSSSSEIIYDYNEEQLRREEEMVRQQEEEEEEEEIVLKRGETGVFDVEELVDLLREENAKDIAVIQVPQELRYVDHMVIVSSHSQRHICALAELIRQIYKKKKHKHDPSVNLEGKGTDWVALDIGNIALHIMTSEMREDYDLETLWTVGSQYDDKCQQQEENFMDMYNLSNPLAGFTSSSTSFNNKSLE</sequence>
<comment type="function">
    <text evidence="4">Required for normal mitochondrial ribosome function and mitochondrial translation. May play a role in ribosome biogenesis by preventing premature association of the 28S and 39S ribosomal subunits. Interacts with mitochondrial ribosomal protein uL14m (MRPL14), probably blocking formation of intersubunit bridge B8, preventing association of the 28S and 39S ribosomal subunits. Addition to isolated mitochondrial ribosomal subunits partially inhibits translation, probably by interfering with the association of the 28S and 39S ribosomal subunits and the formation of functional ribosomes. May also participate in the assembly and/or regulation of the stability of the large subunit of the mitochondrial ribosome. May function as a ribosomal silencing factor.</text>
</comment>
<evidence type="ECO:0000256" key="4">
    <source>
        <dbReference type="ARBA" id="ARBA00053669"/>
    </source>
</evidence>
<proteinExistence type="inferred from homology"/>
<comment type="similarity">
    <text evidence="2">Belongs to the Iojap/RsfS family.</text>
</comment>
<protein>
    <recommendedName>
        <fullName evidence="5">Mitochondrial assembly of ribosomal large subunit protein 1</fullName>
    </recommendedName>
</protein>
<organism evidence="8 9">
    <name type="scientific">Homarus americanus</name>
    <name type="common">American lobster</name>
    <dbReference type="NCBI Taxonomy" id="6706"/>
    <lineage>
        <taxon>Eukaryota</taxon>
        <taxon>Metazoa</taxon>
        <taxon>Ecdysozoa</taxon>
        <taxon>Arthropoda</taxon>
        <taxon>Crustacea</taxon>
        <taxon>Multicrustacea</taxon>
        <taxon>Malacostraca</taxon>
        <taxon>Eumalacostraca</taxon>
        <taxon>Eucarida</taxon>
        <taxon>Decapoda</taxon>
        <taxon>Pleocyemata</taxon>
        <taxon>Astacidea</taxon>
        <taxon>Nephropoidea</taxon>
        <taxon>Nephropidae</taxon>
        <taxon>Homarus</taxon>
    </lineage>
</organism>
<dbReference type="Pfam" id="PF02410">
    <property type="entry name" value="RsfS"/>
    <property type="match status" value="1"/>
</dbReference>
<dbReference type="OrthoDB" id="21330at2759"/>
<comment type="subcellular location">
    <subcellularLocation>
        <location evidence="1">Mitochondrion</location>
    </subcellularLocation>
</comment>
<dbReference type="GO" id="GO:0090071">
    <property type="term" value="P:negative regulation of ribosome biogenesis"/>
    <property type="evidence" value="ECO:0007669"/>
    <property type="project" value="TreeGrafter"/>
</dbReference>
<dbReference type="InterPro" id="IPR004394">
    <property type="entry name" value="Iojap/RsfS/C7orf30"/>
</dbReference>
<feature type="coiled-coil region" evidence="6">
    <location>
        <begin position="179"/>
        <end position="206"/>
    </location>
</feature>
<dbReference type="AlphaFoldDB" id="A0A8J5T5E8"/>
<dbReference type="PANTHER" id="PTHR21043:SF0">
    <property type="entry name" value="MITOCHONDRIAL ASSEMBLY OF RIBOSOMAL LARGE SUBUNIT PROTEIN 1"/>
    <property type="match status" value="1"/>
</dbReference>
<evidence type="ECO:0000256" key="5">
    <source>
        <dbReference type="ARBA" id="ARBA00073331"/>
    </source>
</evidence>
<evidence type="ECO:0000256" key="3">
    <source>
        <dbReference type="ARBA" id="ARBA00023128"/>
    </source>
</evidence>
<dbReference type="HAMAP" id="MF_01477">
    <property type="entry name" value="Iojap_RsfS"/>
    <property type="match status" value="1"/>
</dbReference>
<keyword evidence="9" id="KW-1185">Reference proteome</keyword>
<dbReference type="GO" id="GO:0017148">
    <property type="term" value="P:negative regulation of translation"/>
    <property type="evidence" value="ECO:0007669"/>
    <property type="project" value="TreeGrafter"/>
</dbReference>
<accession>A0A8J5T5E8</accession>
<evidence type="ECO:0000313" key="9">
    <source>
        <dbReference type="Proteomes" id="UP000747542"/>
    </source>
</evidence>
<dbReference type="PANTHER" id="PTHR21043">
    <property type="entry name" value="IOJAP SUPERFAMILY ORTHOLOG"/>
    <property type="match status" value="1"/>
</dbReference>
<dbReference type="GO" id="GO:0043023">
    <property type="term" value="F:ribosomal large subunit binding"/>
    <property type="evidence" value="ECO:0007669"/>
    <property type="project" value="TreeGrafter"/>
</dbReference>
<keyword evidence="3" id="KW-0496">Mitochondrion</keyword>
<evidence type="ECO:0000313" key="8">
    <source>
        <dbReference type="EMBL" id="KAG7173189.1"/>
    </source>
</evidence>
<evidence type="ECO:0000256" key="1">
    <source>
        <dbReference type="ARBA" id="ARBA00004173"/>
    </source>
</evidence>
<feature type="region of interest" description="Disordered" evidence="7">
    <location>
        <begin position="117"/>
        <end position="141"/>
    </location>
</feature>
<evidence type="ECO:0000256" key="6">
    <source>
        <dbReference type="SAM" id="Coils"/>
    </source>
</evidence>
<name>A0A8J5T5E8_HOMAM</name>
<comment type="caution">
    <text evidence="8">The sequence shown here is derived from an EMBL/GenBank/DDBJ whole genome shotgun (WGS) entry which is preliminary data.</text>
</comment>
<dbReference type="NCBIfam" id="TIGR00090">
    <property type="entry name" value="rsfS_iojap_ybeB"/>
    <property type="match status" value="1"/>
</dbReference>
<dbReference type="EMBL" id="JAHLQT010010178">
    <property type="protein sequence ID" value="KAG7173189.1"/>
    <property type="molecule type" value="Genomic_DNA"/>
</dbReference>
<dbReference type="GO" id="GO:0005739">
    <property type="term" value="C:mitochondrion"/>
    <property type="evidence" value="ECO:0007669"/>
    <property type="project" value="UniProtKB-SubCell"/>
</dbReference>
<gene>
    <name evidence="8" type="primary">MALSU1-L</name>
    <name evidence="8" type="ORF">Hamer_G008730</name>
</gene>